<dbReference type="GO" id="GO:0051707">
    <property type="term" value="P:response to other organism"/>
    <property type="evidence" value="ECO:0007669"/>
    <property type="project" value="UniProtKB-ARBA"/>
</dbReference>
<gene>
    <name evidence="5" type="ORF">HannXRQ_Chr03g0084721</name>
    <name evidence="4" type="ORF">HanXRQr2_Chr03g0125971</name>
</gene>
<dbReference type="EMBL" id="CM007892">
    <property type="protein sequence ID" value="OTG32265.1"/>
    <property type="molecule type" value="Genomic_DNA"/>
</dbReference>
<dbReference type="Gene3D" id="1.10.510.10">
    <property type="entry name" value="Transferase(Phosphotransferase) domain 1"/>
    <property type="match status" value="1"/>
</dbReference>
<evidence type="ECO:0000313" key="5">
    <source>
        <dbReference type="EMBL" id="OTG32265.1"/>
    </source>
</evidence>
<name>A0A251V9L7_HELAN</name>
<proteinExistence type="predicted"/>
<dbReference type="OMA" id="FNDATNC"/>
<evidence type="ECO:0000259" key="3">
    <source>
        <dbReference type="PROSITE" id="PS50011"/>
    </source>
</evidence>
<dbReference type="GO" id="GO:0005524">
    <property type="term" value="F:ATP binding"/>
    <property type="evidence" value="ECO:0007669"/>
    <property type="project" value="UniProtKB-KW"/>
</dbReference>
<dbReference type="Proteomes" id="UP000215914">
    <property type="component" value="Chromosome 3"/>
</dbReference>
<dbReference type="Gramene" id="mRNA:HanXRQr2_Chr03g0125971">
    <property type="protein sequence ID" value="mRNA:HanXRQr2_Chr03g0125971"/>
    <property type="gene ID" value="HanXRQr2_Chr03g0125971"/>
</dbReference>
<dbReference type="AlphaFoldDB" id="A0A251V9L7"/>
<dbReference type="InterPro" id="IPR001245">
    <property type="entry name" value="Ser-Thr/Tyr_kinase_cat_dom"/>
</dbReference>
<dbReference type="Pfam" id="PF07714">
    <property type="entry name" value="PK_Tyr_Ser-Thr"/>
    <property type="match status" value="1"/>
</dbReference>
<reference evidence="5" key="2">
    <citation type="submission" date="2017-02" db="EMBL/GenBank/DDBJ databases">
        <title>Sunflower complete genome.</title>
        <authorList>
            <person name="Langlade N."/>
            <person name="Munos S."/>
        </authorList>
    </citation>
    <scope>NUCLEOTIDE SEQUENCE [LARGE SCALE GENOMIC DNA]</scope>
    <source>
        <tissue evidence="5">Leaves</tissue>
    </source>
</reference>
<dbReference type="PROSITE" id="PS50011">
    <property type="entry name" value="PROTEIN_KINASE_DOM"/>
    <property type="match status" value="1"/>
</dbReference>
<organism evidence="5 6">
    <name type="scientific">Helianthus annuus</name>
    <name type="common">Common sunflower</name>
    <dbReference type="NCBI Taxonomy" id="4232"/>
    <lineage>
        <taxon>Eukaryota</taxon>
        <taxon>Viridiplantae</taxon>
        <taxon>Streptophyta</taxon>
        <taxon>Embryophyta</taxon>
        <taxon>Tracheophyta</taxon>
        <taxon>Spermatophyta</taxon>
        <taxon>Magnoliopsida</taxon>
        <taxon>eudicotyledons</taxon>
        <taxon>Gunneridae</taxon>
        <taxon>Pentapetalae</taxon>
        <taxon>asterids</taxon>
        <taxon>campanulids</taxon>
        <taxon>Asterales</taxon>
        <taxon>Asteraceae</taxon>
        <taxon>Asteroideae</taxon>
        <taxon>Heliantheae alliance</taxon>
        <taxon>Heliantheae</taxon>
        <taxon>Helianthus</taxon>
    </lineage>
</organism>
<keyword evidence="6" id="KW-1185">Reference proteome</keyword>
<dbReference type="InterPro" id="IPR000719">
    <property type="entry name" value="Prot_kinase_dom"/>
</dbReference>
<evidence type="ECO:0000256" key="1">
    <source>
        <dbReference type="ARBA" id="ARBA00022741"/>
    </source>
</evidence>
<dbReference type="InParanoid" id="A0A251V9L7"/>
<reference evidence="4" key="3">
    <citation type="submission" date="2020-06" db="EMBL/GenBank/DDBJ databases">
        <title>Helianthus annuus Genome sequencing and assembly Release 2.</title>
        <authorList>
            <person name="Gouzy J."/>
            <person name="Langlade N."/>
            <person name="Munos S."/>
        </authorList>
    </citation>
    <scope>NUCLEOTIDE SEQUENCE</scope>
    <source>
        <tissue evidence="4">Leaves</tissue>
    </source>
</reference>
<dbReference type="Gene3D" id="3.30.200.20">
    <property type="entry name" value="Phosphorylase Kinase, domain 1"/>
    <property type="match status" value="1"/>
</dbReference>
<keyword evidence="2" id="KW-0067">ATP-binding</keyword>
<keyword evidence="4" id="KW-0808">Transferase</keyword>
<dbReference type="EMBL" id="MNCJ02000318">
    <property type="protein sequence ID" value="KAF5815701.1"/>
    <property type="molecule type" value="Genomic_DNA"/>
</dbReference>
<dbReference type="SUPFAM" id="SSF56112">
    <property type="entry name" value="Protein kinase-like (PK-like)"/>
    <property type="match status" value="1"/>
</dbReference>
<keyword evidence="1" id="KW-0547">Nucleotide-binding</keyword>
<dbReference type="InterPro" id="IPR011009">
    <property type="entry name" value="Kinase-like_dom_sf"/>
</dbReference>
<evidence type="ECO:0000313" key="4">
    <source>
        <dbReference type="EMBL" id="KAF5815701.1"/>
    </source>
</evidence>
<dbReference type="GO" id="GO:0004672">
    <property type="term" value="F:protein kinase activity"/>
    <property type="evidence" value="ECO:0007669"/>
    <property type="project" value="InterPro"/>
</dbReference>
<accession>A0A251V9L7</accession>
<sequence>MAEVKINGNLIRHQNLVPLIGWRHDETQFLLVYEYMPNGSLDSHLFGKKSPLKWSLRYKIAMGLATTLLYLHEEVERCVVHRDIETSNVMLDSGFNVKLGVFRLARLMEHELGPQTTALASKGSDVYNFGVVALEIACGRRVRDGHWNSDVSLVQWVWYLHGKGKLLSDTEFDDEQVKRLMIVGLWCAHPDWSIKPSIRKAIQALKFEGALPNLPMKMPVAMYSAGPDACVVSSAGATITNSSGDLEH</sequence>
<feature type="domain" description="Protein kinase" evidence="3">
    <location>
        <begin position="1"/>
        <end position="248"/>
    </location>
</feature>
<keyword evidence="5" id="KW-0418">Kinase</keyword>
<dbReference type="PANTHER" id="PTHR27007">
    <property type="match status" value="1"/>
</dbReference>
<dbReference type="InterPro" id="IPR050528">
    <property type="entry name" value="L-type_Lectin-RKs"/>
</dbReference>
<protein>
    <submittedName>
        <fullName evidence="5">Putative mitogen-activated protein kinase kinase kinase 12/13</fullName>
    </submittedName>
</protein>
<reference evidence="4 6" key="1">
    <citation type="journal article" date="2017" name="Nature">
        <title>The sunflower genome provides insights into oil metabolism, flowering and Asterid evolution.</title>
        <authorList>
            <person name="Badouin H."/>
            <person name="Gouzy J."/>
            <person name="Grassa C.J."/>
            <person name="Murat F."/>
            <person name="Staton S.E."/>
            <person name="Cottret L."/>
            <person name="Lelandais-Briere C."/>
            <person name="Owens G.L."/>
            <person name="Carrere S."/>
            <person name="Mayjonade B."/>
            <person name="Legrand L."/>
            <person name="Gill N."/>
            <person name="Kane N.C."/>
            <person name="Bowers J.E."/>
            <person name="Hubner S."/>
            <person name="Bellec A."/>
            <person name="Berard A."/>
            <person name="Berges H."/>
            <person name="Blanchet N."/>
            <person name="Boniface M.C."/>
            <person name="Brunel D."/>
            <person name="Catrice O."/>
            <person name="Chaidir N."/>
            <person name="Claudel C."/>
            <person name="Donnadieu C."/>
            <person name="Faraut T."/>
            <person name="Fievet G."/>
            <person name="Helmstetter N."/>
            <person name="King M."/>
            <person name="Knapp S.J."/>
            <person name="Lai Z."/>
            <person name="Le Paslier M.C."/>
            <person name="Lippi Y."/>
            <person name="Lorenzon L."/>
            <person name="Mandel J.R."/>
            <person name="Marage G."/>
            <person name="Marchand G."/>
            <person name="Marquand E."/>
            <person name="Bret-Mestries E."/>
            <person name="Morien E."/>
            <person name="Nambeesan S."/>
            <person name="Nguyen T."/>
            <person name="Pegot-Espagnet P."/>
            <person name="Pouilly N."/>
            <person name="Raftis F."/>
            <person name="Sallet E."/>
            <person name="Schiex T."/>
            <person name="Thomas J."/>
            <person name="Vandecasteele C."/>
            <person name="Vares D."/>
            <person name="Vear F."/>
            <person name="Vautrin S."/>
            <person name="Crespi M."/>
            <person name="Mangin B."/>
            <person name="Burke J.M."/>
            <person name="Salse J."/>
            <person name="Munos S."/>
            <person name="Vincourt P."/>
            <person name="Rieseberg L.H."/>
            <person name="Langlade N.B."/>
        </authorList>
    </citation>
    <scope>NUCLEOTIDE SEQUENCE [LARGE SCALE GENOMIC DNA]</scope>
    <source>
        <strain evidence="6">cv. SF193</strain>
        <tissue evidence="4">Leaves</tissue>
    </source>
</reference>
<evidence type="ECO:0000256" key="2">
    <source>
        <dbReference type="ARBA" id="ARBA00022840"/>
    </source>
</evidence>
<evidence type="ECO:0000313" key="6">
    <source>
        <dbReference type="Proteomes" id="UP000215914"/>
    </source>
</evidence>